<organism evidence="2 3">
    <name type="scientific">Nonomuraea rhodomycinica</name>
    <dbReference type="NCBI Taxonomy" id="1712872"/>
    <lineage>
        <taxon>Bacteria</taxon>
        <taxon>Bacillati</taxon>
        <taxon>Actinomycetota</taxon>
        <taxon>Actinomycetes</taxon>
        <taxon>Streptosporangiales</taxon>
        <taxon>Streptosporangiaceae</taxon>
        <taxon>Nonomuraea</taxon>
    </lineage>
</organism>
<dbReference type="AlphaFoldDB" id="A0A7Y6IJ08"/>
<feature type="transmembrane region" description="Helical" evidence="1">
    <location>
        <begin position="6"/>
        <end position="27"/>
    </location>
</feature>
<keyword evidence="1" id="KW-1133">Transmembrane helix</keyword>
<dbReference type="Proteomes" id="UP000546126">
    <property type="component" value="Unassembled WGS sequence"/>
</dbReference>
<protein>
    <submittedName>
        <fullName evidence="2">Uncharacterized protein</fullName>
    </submittedName>
</protein>
<dbReference type="RefSeq" id="WP_175598682.1">
    <property type="nucleotide sequence ID" value="NZ_JABWGO010000001.1"/>
</dbReference>
<gene>
    <name evidence="2" type="ORF">HT134_02940</name>
</gene>
<proteinExistence type="predicted"/>
<dbReference type="EMBL" id="JABWGO010000001">
    <property type="protein sequence ID" value="NUW39086.1"/>
    <property type="molecule type" value="Genomic_DNA"/>
</dbReference>
<name>A0A7Y6IJ08_9ACTN</name>
<comment type="caution">
    <text evidence="2">The sequence shown here is derived from an EMBL/GenBank/DDBJ whole genome shotgun (WGS) entry which is preliminary data.</text>
</comment>
<sequence>MSWDALGAIAGAISVVLAVVGVALAYLQVRGQIRTLHPDSTTAAADASLPIGRIRESLRPILSALGLWFMAAMLQLPARSWWGWAMIVMMIGLYSLEVFVTTVGWRPAIRTFRILRWLLPPRLRRTLKVPDLPRPPSSWQRLIAAGQVVGILIILQIAGVPTAHFFVNVLVHLGRNVLKGPPTHCPSAPDAWICW</sequence>
<evidence type="ECO:0000256" key="1">
    <source>
        <dbReference type="SAM" id="Phobius"/>
    </source>
</evidence>
<accession>A0A7Y6IJ08</accession>
<evidence type="ECO:0000313" key="2">
    <source>
        <dbReference type="EMBL" id="NUW39086.1"/>
    </source>
</evidence>
<keyword evidence="1" id="KW-0812">Transmembrane</keyword>
<feature type="transmembrane region" description="Helical" evidence="1">
    <location>
        <begin position="142"/>
        <end position="167"/>
    </location>
</feature>
<keyword evidence="3" id="KW-1185">Reference proteome</keyword>
<keyword evidence="1" id="KW-0472">Membrane</keyword>
<feature type="transmembrane region" description="Helical" evidence="1">
    <location>
        <begin position="58"/>
        <end position="76"/>
    </location>
</feature>
<evidence type="ECO:0000313" key="3">
    <source>
        <dbReference type="Proteomes" id="UP000546126"/>
    </source>
</evidence>
<feature type="transmembrane region" description="Helical" evidence="1">
    <location>
        <begin position="82"/>
        <end position="105"/>
    </location>
</feature>
<reference evidence="2 3" key="1">
    <citation type="submission" date="2020-06" db="EMBL/GenBank/DDBJ databases">
        <authorList>
            <person name="Chanama M."/>
        </authorList>
    </citation>
    <scope>NUCLEOTIDE SEQUENCE [LARGE SCALE GENOMIC DNA]</scope>
    <source>
        <strain evidence="2 3">TBRC6557</strain>
    </source>
</reference>